<keyword evidence="6" id="KW-1185">Reference proteome</keyword>
<dbReference type="InterPro" id="IPR003597">
    <property type="entry name" value="Ig_C1-set"/>
</dbReference>
<sequence length="436" mass="47556">MLEILLFGYLITCVSGQRGADVVLSCSLVEEGSGMGGMGGGAPFSRTPATLVLRDLAVTPDLSPDTLTPFNPPAVPDPNDIILEAKVTSPEIPEADLLLHADCNDQEVACEMSQYYPRDAQQGSTEPAYFIVSLQVEGGGLSLTLLLQTLSINKDQSDHPALMQSKLELPLSQSGTLLTEVVFLVFSRSQYRSAPLGGVALLDCGFRQQAQHTGQDVGLEWRLQHRGNGRRILEMRAGKRETEEEPVVHVEREGSSVDAARLTGQGNASLTLSRLKVPDEGTYICTVSSGLYQAQQVIQLHVIQPPQVSFSQEKLVFQDKLTQKLSCHCKNYYPLDVQIEWLSLGPTDSEPSIVSEQVSLSSHRQHSDGTLSLSSHLFLQPSAFPPGTTVTCRVTHAALDMPSSLSLTVQAPDPDSYWMVLGFLVITILFFYQVMK</sequence>
<dbReference type="InterPro" id="IPR050380">
    <property type="entry name" value="Immune_Resp_Modulators"/>
</dbReference>
<dbReference type="Pfam" id="PF07686">
    <property type="entry name" value="V-set"/>
    <property type="match status" value="1"/>
</dbReference>
<dbReference type="InterPro" id="IPR036179">
    <property type="entry name" value="Ig-like_dom_sf"/>
</dbReference>
<evidence type="ECO:0000256" key="2">
    <source>
        <dbReference type="SAM" id="Phobius"/>
    </source>
</evidence>
<dbReference type="PRINTS" id="PR01669">
    <property type="entry name" value="TAPASIN"/>
</dbReference>
<feature type="domain" description="Ig-like" evidence="4">
    <location>
        <begin position="160"/>
        <end position="299"/>
    </location>
</feature>
<dbReference type="CDD" id="cd05771">
    <property type="entry name" value="IgC1_Tapasin_R"/>
    <property type="match status" value="1"/>
</dbReference>
<evidence type="ECO:0000313" key="5">
    <source>
        <dbReference type="EMBL" id="KAL0985108.1"/>
    </source>
</evidence>
<proteinExistence type="predicted"/>
<accession>A0ABD0XI23</accession>
<feature type="chain" id="PRO_5044846269" description="Ig-like domain-containing protein" evidence="3">
    <location>
        <begin position="17"/>
        <end position="436"/>
    </location>
</feature>
<dbReference type="InterPro" id="IPR008056">
    <property type="entry name" value="Tapasin"/>
</dbReference>
<comment type="caution">
    <text evidence="5">The sequence shown here is derived from an EMBL/GenBank/DDBJ whole genome shotgun (WGS) entry which is preliminary data.</text>
</comment>
<reference evidence="5 6" key="1">
    <citation type="submission" date="2024-06" db="EMBL/GenBank/DDBJ databases">
        <authorList>
            <person name="Pan Q."/>
            <person name="Wen M."/>
            <person name="Jouanno E."/>
            <person name="Zahm M."/>
            <person name="Klopp C."/>
            <person name="Cabau C."/>
            <person name="Louis A."/>
            <person name="Berthelot C."/>
            <person name="Parey E."/>
            <person name="Roest Crollius H."/>
            <person name="Montfort J."/>
            <person name="Robinson-Rechavi M."/>
            <person name="Bouchez O."/>
            <person name="Lampietro C."/>
            <person name="Lopez Roques C."/>
            <person name="Donnadieu C."/>
            <person name="Postlethwait J."/>
            <person name="Bobe J."/>
            <person name="Verreycken H."/>
            <person name="Guiguen Y."/>
        </authorList>
    </citation>
    <scope>NUCLEOTIDE SEQUENCE [LARGE SCALE GENOMIC DNA]</scope>
    <source>
        <strain evidence="5">Up_M1</strain>
        <tissue evidence="5">Testis</tissue>
    </source>
</reference>
<evidence type="ECO:0000313" key="6">
    <source>
        <dbReference type="Proteomes" id="UP001557470"/>
    </source>
</evidence>
<evidence type="ECO:0000259" key="4">
    <source>
        <dbReference type="PROSITE" id="PS50835"/>
    </source>
</evidence>
<dbReference type="InterPro" id="IPR007110">
    <property type="entry name" value="Ig-like_dom"/>
</dbReference>
<keyword evidence="1" id="KW-0393">Immunoglobulin domain</keyword>
<feature type="signal peptide" evidence="3">
    <location>
        <begin position="1"/>
        <end position="16"/>
    </location>
</feature>
<evidence type="ECO:0000256" key="1">
    <source>
        <dbReference type="ARBA" id="ARBA00023319"/>
    </source>
</evidence>
<gene>
    <name evidence="5" type="ORF">UPYG_G00152990</name>
</gene>
<dbReference type="Pfam" id="PF07654">
    <property type="entry name" value="C1-set"/>
    <property type="match status" value="1"/>
</dbReference>
<keyword evidence="2" id="KW-0472">Membrane</keyword>
<dbReference type="Proteomes" id="UP001557470">
    <property type="component" value="Unassembled WGS sequence"/>
</dbReference>
<evidence type="ECO:0000256" key="3">
    <source>
        <dbReference type="SAM" id="SignalP"/>
    </source>
</evidence>
<dbReference type="SMART" id="SM00407">
    <property type="entry name" value="IGc1"/>
    <property type="match status" value="1"/>
</dbReference>
<dbReference type="Gene3D" id="2.60.40.10">
    <property type="entry name" value="Immunoglobulins"/>
    <property type="match status" value="3"/>
</dbReference>
<dbReference type="SMART" id="SM00409">
    <property type="entry name" value="IG"/>
    <property type="match status" value="1"/>
</dbReference>
<feature type="domain" description="Ig-like" evidence="4">
    <location>
        <begin position="306"/>
        <end position="408"/>
    </location>
</feature>
<dbReference type="InterPro" id="IPR003599">
    <property type="entry name" value="Ig_sub"/>
</dbReference>
<dbReference type="EMBL" id="JAGEUA010000004">
    <property type="protein sequence ID" value="KAL0985108.1"/>
    <property type="molecule type" value="Genomic_DNA"/>
</dbReference>
<name>A0ABD0XI23_UMBPY</name>
<dbReference type="PROSITE" id="PS50835">
    <property type="entry name" value="IG_LIKE"/>
    <property type="match status" value="2"/>
</dbReference>
<organism evidence="5 6">
    <name type="scientific">Umbra pygmaea</name>
    <name type="common">Eastern mudminnow</name>
    <dbReference type="NCBI Taxonomy" id="75934"/>
    <lineage>
        <taxon>Eukaryota</taxon>
        <taxon>Metazoa</taxon>
        <taxon>Chordata</taxon>
        <taxon>Craniata</taxon>
        <taxon>Vertebrata</taxon>
        <taxon>Euteleostomi</taxon>
        <taxon>Actinopterygii</taxon>
        <taxon>Neopterygii</taxon>
        <taxon>Teleostei</taxon>
        <taxon>Protacanthopterygii</taxon>
        <taxon>Esociformes</taxon>
        <taxon>Umbridae</taxon>
        <taxon>Umbra</taxon>
    </lineage>
</organism>
<protein>
    <recommendedName>
        <fullName evidence="4">Ig-like domain-containing protein</fullName>
    </recommendedName>
</protein>
<keyword evidence="2" id="KW-1133">Transmembrane helix</keyword>
<dbReference type="InterPro" id="IPR013783">
    <property type="entry name" value="Ig-like_fold"/>
</dbReference>
<feature type="transmembrane region" description="Helical" evidence="2">
    <location>
        <begin position="416"/>
        <end position="435"/>
    </location>
</feature>
<dbReference type="SUPFAM" id="SSF48726">
    <property type="entry name" value="Immunoglobulin"/>
    <property type="match status" value="2"/>
</dbReference>
<dbReference type="PANTHER" id="PTHR23411">
    <property type="entry name" value="TAPASIN"/>
    <property type="match status" value="1"/>
</dbReference>
<dbReference type="AlphaFoldDB" id="A0ABD0XI23"/>
<dbReference type="InterPro" id="IPR013106">
    <property type="entry name" value="Ig_V-set"/>
</dbReference>
<keyword evidence="3" id="KW-0732">Signal</keyword>
<keyword evidence="2" id="KW-0812">Transmembrane</keyword>